<dbReference type="Proteomes" id="UP000624183">
    <property type="component" value="Unassembled WGS sequence"/>
</dbReference>
<proteinExistence type="predicted"/>
<evidence type="ECO:0000259" key="1">
    <source>
        <dbReference type="Pfam" id="PF13276"/>
    </source>
</evidence>
<gene>
    <name evidence="2" type="ORF">GCM10010328_47360</name>
</gene>
<comment type="caution">
    <text evidence="2">The sequence shown here is derived from an EMBL/GenBank/DDBJ whole genome shotgun (WGS) entry which is preliminary data.</text>
</comment>
<reference evidence="3" key="1">
    <citation type="journal article" date="2019" name="Int. J. Syst. Evol. Microbiol.">
        <title>The Global Catalogue of Microorganisms (GCM) 10K type strain sequencing project: providing services to taxonomists for standard genome sequencing and annotation.</title>
        <authorList>
            <consortium name="The Broad Institute Genomics Platform"/>
            <consortium name="The Broad Institute Genome Sequencing Center for Infectious Disease"/>
            <person name="Wu L."/>
            <person name="Ma J."/>
        </authorList>
    </citation>
    <scope>NUCLEOTIDE SEQUENCE [LARGE SCALE GENOMIC DNA]</scope>
    <source>
        <strain evidence="3">JCM 4602</strain>
    </source>
</reference>
<keyword evidence="3" id="KW-1185">Reference proteome</keyword>
<evidence type="ECO:0000313" key="2">
    <source>
        <dbReference type="EMBL" id="GGZ66757.1"/>
    </source>
</evidence>
<dbReference type="Pfam" id="PF13276">
    <property type="entry name" value="HTH_21"/>
    <property type="match status" value="1"/>
</dbReference>
<sequence length="154" mass="16900">MAVIGFAYLGCHGRDLAGALGAAAEAVLTEQIRSIYIETKGAYGVPRITRELRESSPVVNHKRLARLMRAAGITGRHLRKGKRTTVQYARAPKAPGLVGRDFTEPRTDVRWFRKHHVLAGQERLVVPGHGHRNAFKAHGRLVDGRAHAGQVTVT</sequence>
<feature type="domain" description="HTH-like" evidence="1">
    <location>
        <begin position="25"/>
        <end position="80"/>
    </location>
</feature>
<organism evidence="2 3">
    <name type="scientific">Streptomyces rubiginosohelvolus</name>
    <dbReference type="NCBI Taxonomy" id="67362"/>
    <lineage>
        <taxon>Bacteria</taxon>
        <taxon>Bacillati</taxon>
        <taxon>Actinomycetota</taxon>
        <taxon>Actinomycetes</taxon>
        <taxon>Kitasatosporales</taxon>
        <taxon>Streptomycetaceae</taxon>
        <taxon>Streptomyces</taxon>
    </lineage>
</organism>
<dbReference type="EMBL" id="BMUW01000009">
    <property type="protein sequence ID" value="GGZ66757.1"/>
    <property type="molecule type" value="Genomic_DNA"/>
</dbReference>
<evidence type="ECO:0000313" key="3">
    <source>
        <dbReference type="Proteomes" id="UP000624183"/>
    </source>
</evidence>
<name>A0ABQ3C607_9ACTN</name>
<accession>A0ABQ3C607</accession>
<protein>
    <recommendedName>
        <fullName evidence="1">HTH-like domain-containing protein</fullName>
    </recommendedName>
</protein>
<dbReference type="InterPro" id="IPR025948">
    <property type="entry name" value="HTH-like_dom"/>
</dbReference>